<comment type="caution">
    <text evidence="2">The sequence shown here is derived from an EMBL/GenBank/DDBJ whole genome shotgun (WGS) entry which is preliminary data.</text>
</comment>
<accession>A0A5M3W2Z1</accession>
<dbReference type="EMBL" id="BLAD01000064">
    <property type="protein sequence ID" value="GES03096.1"/>
    <property type="molecule type" value="Genomic_DNA"/>
</dbReference>
<dbReference type="Proteomes" id="UP000334990">
    <property type="component" value="Unassembled WGS sequence"/>
</dbReference>
<organism evidence="2 3">
    <name type="scientific">Acrocarpospora corrugata</name>
    <dbReference type="NCBI Taxonomy" id="35763"/>
    <lineage>
        <taxon>Bacteria</taxon>
        <taxon>Bacillati</taxon>
        <taxon>Actinomycetota</taxon>
        <taxon>Actinomycetes</taxon>
        <taxon>Streptosporangiales</taxon>
        <taxon>Streptosporangiaceae</taxon>
        <taxon>Acrocarpospora</taxon>
    </lineage>
</organism>
<name>A0A5M3W2Z1_9ACTN</name>
<keyword evidence="3" id="KW-1185">Reference proteome</keyword>
<proteinExistence type="predicted"/>
<sequence>MSEMNSLDASEADLVEQSIALRPENGPWPLEIPLEADPADLVEQGREVPQDDEDDYR</sequence>
<evidence type="ECO:0000313" key="2">
    <source>
        <dbReference type="EMBL" id="GES03096.1"/>
    </source>
</evidence>
<evidence type="ECO:0000313" key="3">
    <source>
        <dbReference type="Proteomes" id="UP000334990"/>
    </source>
</evidence>
<gene>
    <name evidence="2" type="ORF">Acor_51620</name>
</gene>
<dbReference type="AlphaFoldDB" id="A0A5M3W2Z1"/>
<feature type="region of interest" description="Disordered" evidence="1">
    <location>
        <begin position="1"/>
        <end position="57"/>
    </location>
</feature>
<reference evidence="2 3" key="1">
    <citation type="submission" date="2019-10" db="EMBL/GenBank/DDBJ databases">
        <title>Whole genome shotgun sequence of Acrocarpospora corrugata NBRC 13972.</title>
        <authorList>
            <person name="Ichikawa N."/>
            <person name="Kimura A."/>
            <person name="Kitahashi Y."/>
            <person name="Komaki H."/>
            <person name="Oguchi A."/>
        </authorList>
    </citation>
    <scope>NUCLEOTIDE SEQUENCE [LARGE SCALE GENOMIC DNA]</scope>
    <source>
        <strain evidence="2 3">NBRC 13972</strain>
    </source>
</reference>
<protein>
    <submittedName>
        <fullName evidence="2">Uncharacterized protein</fullName>
    </submittedName>
</protein>
<evidence type="ECO:0000256" key="1">
    <source>
        <dbReference type="SAM" id="MobiDB-lite"/>
    </source>
</evidence>